<dbReference type="CTD" id="36374887"/>
<keyword evidence="1" id="KW-0472">Membrane</keyword>
<evidence type="ECO:0000313" key="5">
    <source>
        <dbReference type="WBParaSite" id="SRAE_1000079200.1"/>
    </source>
</evidence>
<evidence type="ECO:0000313" key="6">
    <source>
        <dbReference type="WormBase" id="SRAE_1000079200"/>
    </source>
</evidence>
<evidence type="ECO:0000256" key="1">
    <source>
        <dbReference type="SAM" id="Phobius"/>
    </source>
</evidence>
<reference evidence="5" key="2">
    <citation type="submission" date="2020-12" db="UniProtKB">
        <authorList>
            <consortium name="WormBaseParasite"/>
        </authorList>
    </citation>
    <scope>IDENTIFICATION</scope>
</reference>
<name>A0A090L323_STRRB</name>
<proteinExistence type="predicted"/>
<dbReference type="GeneID" id="36374887"/>
<dbReference type="RefSeq" id="XP_024501724.1">
    <property type="nucleotide sequence ID" value="XM_024647669.1"/>
</dbReference>
<evidence type="ECO:0000313" key="3">
    <source>
        <dbReference type="EMBL" id="CEF62522.1"/>
    </source>
</evidence>
<evidence type="ECO:0000256" key="2">
    <source>
        <dbReference type="SAM" id="SignalP"/>
    </source>
</evidence>
<feature type="chain" id="PRO_5015030428" evidence="2">
    <location>
        <begin position="21"/>
        <end position="134"/>
    </location>
</feature>
<dbReference type="InterPro" id="IPR045860">
    <property type="entry name" value="Snake_toxin-like_sf"/>
</dbReference>
<organism evidence="3">
    <name type="scientific">Strongyloides ratti</name>
    <name type="common">Parasitic roundworm</name>
    <dbReference type="NCBI Taxonomy" id="34506"/>
    <lineage>
        <taxon>Eukaryota</taxon>
        <taxon>Metazoa</taxon>
        <taxon>Ecdysozoa</taxon>
        <taxon>Nematoda</taxon>
        <taxon>Chromadorea</taxon>
        <taxon>Rhabditida</taxon>
        <taxon>Tylenchina</taxon>
        <taxon>Panagrolaimomorpha</taxon>
        <taxon>Strongyloidoidea</taxon>
        <taxon>Strongyloididae</taxon>
        <taxon>Strongyloides</taxon>
    </lineage>
</organism>
<keyword evidence="1" id="KW-1133">Transmembrane helix</keyword>
<dbReference type="SUPFAM" id="SSF57302">
    <property type="entry name" value="Snake toxin-like"/>
    <property type="match status" value="1"/>
</dbReference>
<dbReference type="AlphaFoldDB" id="A0A090L323"/>
<sequence>MNKFLILVTLSALFVFKLDALKCHGLVRNYKNYTKFHTDNGEDCSGLSKYCFFVSGVVDSVSGVYIAGCDELLAEPDFSQLHLNCSRNSDTTINTTPNKYEFKCCQDDMCNLSYTSKISLGFFCILALSFFFKY</sequence>
<protein>
    <submittedName>
        <fullName evidence="5">UPAR/Ly6 domain-containing protein</fullName>
    </submittedName>
</protein>
<dbReference type="Proteomes" id="UP000035682">
    <property type="component" value="Unplaced"/>
</dbReference>
<evidence type="ECO:0000313" key="4">
    <source>
        <dbReference type="Proteomes" id="UP000035682"/>
    </source>
</evidence>
<accession>A0A090L323</accession>
<keyword evidence="1" id="KW-0812">Transmembrane</keyword>
<feature type="signal peptide" evidence="2">
    <location>
        <begin position="1"/>
        <end position="20"/>
    </location>
</feature>
<reference evidence="3 4" key="1">
    <citation type="submission" date="2014-09" db="EMBL/GenBank/DDBJ databases">
        <authorList>
            <person name="Martin A.A."/>
        </authorList>
    </citation>
    <scope>NUCLEOTIDE SEQUENCE</scope>
    <source>
        <strain evidence="4">ED321</strain>
        <strain evidence="3">ED321 Heterogonic</strain>
    </source>
</reference>
<dbReference type="EMBL" id="LN609528">
    <property type="protein sequence ID" value="CEF62522.1"/>
    <property type="molecule type" value="Genomic_DNA"/>
</dbReference>
<dbReference type="WormBase" id="SRAE_1000079200">
    <property type="protein sequence ID" value="SRP03446"/>
    <property type="gene ID" value="WBGene00257392"/>
</dbReference>
<gene>
    <name evidence="3 5 6" type="ORF">SRAE_1000079200</name>
</gene>
<feature type="transmembrane region" description="Helical" evidence="1">
    <location>
        <begin position="114"/>
        <end position="132"/>
    </location>
</feature>
<dbReference type="WBParaSite" id="SRAE_1000079200.1">
    <property type="protein sequence ID" value="SRAE_1000079200.1"/>
    <property type="gene ID" value="WBGene00257392"/>
</dbReference>
<keyword evidence="4" id="KW-1185">Reference proteome</keyword>
<keyword evidence="2" id="KW-0732">Signal</keyword>